<evidence type="ECO:0000259" key="10">
    <source>
        <dbReference type="PROSITE" id="PS50878"/>
    </source>
</evidence>
<evidence type="ECO:0000313" key="12">
    <source>
        <dbReference type="Proteomes" id="UP000178175"/>
    </source>
</evidence>
<dbReference type="CDD" id="cd03487">
    <property type="entry name" value="RT_Bac_retron_II"/>
    <property type="match status" value="1"/>
</dbReference>
<accession>A0A1G2TF18</accession>
<dbReference type="PANTHER" id="PTHR34047:SF7">
    <property type="entry name" value="RNA-DIRECTED DNA POLYMERASE"/>
    <property type="match status" value="1"/>
</dbReference>
<dbReference type="GO" id="GO:0051607">
    <property type="term" value="P:defense response to virus"/>
    <property type="evidence" value="ECO:0007669"/>
    <property type="project" value="UniProtKB-KW"/>
</dbReference>
<keyword evidence="7" id="KW-0051">Antiviral defense</keyword>
<dbReference type="GO" id="GO:0003964">
    <property type="term" value="F:RNA-directed DNA polymerase activity"/>
    <property type="evidence" value="ECO:0007669"/>
    <property type="project" value="UniProtKB-KW"/>
</dbReference>
<sequence length="304" mass="35479">MIIRNLSKRVETIDDFCHLILLDKLYLQKLVRLCPLHYIEIPFKKKDGTPRPIRAPKEKLKIIQRVILDNLLSCIKLPPCCYGFSKGKSIIENAKAHLRGDYLLNLDIKDFFPSVHYTKVEKIFLGMGLDRDFTNILCNLTTHEYKLPQGAPTSPKLASVVLHNLDYRLLKLAQSNHLTYTRYFDDISFSGNKRIITLEKDILRIIREEGYSVHTSKDKKKLFAKNETKEINGILLKDKKLSLKNIDELFSYVENINRHGLSRLITDNPEKERQSIAGKISFLRQIDPERSHKLKVLYDFIEWL</sequence>
<feature type="domain" description="Reverse transcriptase" evidence="10">
    <location>
        <begin position="24"/>
        <end position="236"/>
    </location>
</feature>
<keyword evidence="3" id="KW-0548">Nucleotidyltransferase</keyword>
<organism evidence="11 12">
    <name type="scientific">Candidatus Zambryskibacteria bacterium RIFCSPHIGHO2_02_FULL_43_14</name>
    <dbReference type="NCBI Taxonomy" id="1802748"/>
    <lineage>
        <taxon>Bacteria</taxon>
        <taxon>Candidatus Zambryskiibacteriota</taxon>
    </lineage>
</organism>
<keyword evidence="5" id="KW-0460">Magnesium</keyword>
<dbReference type="EC" id="2.7.7.49" evidence="1"/>
<dbReference type="InterPro" id="IPR051083">
    <property type="entry name" value="GrpII_Intron_Splice-Mob/Def"/>
</dbReference>
<evidence type="ECO:0000256" key="5">
    <source>
        <dbReference type="ARBA" id="ARBA00022842"/>
    </source>
</evidence>
<dbReference type="PROSITE" id="PS50878">
    <property type="entry name" value="RT_POL"/>
    <property type="match status" value="1"/>
</dbReference>
<evidence type="ECO:0000256" key="2">
    <source>
        <dbReference type="ARBA" id="ARBA00022679"/>
    </source>
</evidence>
<evidence type="ECO:0000256" key="8">
    <source>
        <dbReference type="ARBA" id="ARBA00034120"/>
    </source>
</evidence>
<dbReference type="SUPFAM" id="SSF56672">
    <property type="entry name" value="DNA/RNA polymerases"/>
    <property type="match status" value="1"/>
</dbReference>
<evidence type="ECO:0000256" key="1">
    <source>
        <dbReference type="ARBA" id="ARBA00012493"/>
    </source>
</evidence>
<dbReference type="Pfam" id="PF00078">
    <property type="entry name" value="RVT_1"/>
    <property type="match status" value="1"/>
</dbReference>
<dbReference type="EMBL" id="MHVR01000018">
    <property type="protein sequence ID" value="OHA95772.1"/>
    <property type="molecule type" value="Genomic_DNA"/>
</dbReference>
<evidence type="ECO:0000256" key="6">
    <source>
        <dbReference type="ARBA" id="ARBA00022918"/>
    </source>
</evidence>
<dbReference type="PRINTS" id="PR00866">
    <property type="entry name" value="RNADNAPOLMS"/>
</dbReference>
<dbReference type="GO" id="GO:0046872">
    <property type="term" value="F:metal ion binding"/>
    <property type="evidence" value="ECO:0007669"/>
    <property type="project" value="UniProtKB-KW"/>
</dbReference>
<gene>
    <name evidence="11" type="ORF">A3C70_00585</name>
</gene>
<evidence type="ECO:0000256" key="7">
    <source>
        <dbReference type="ARBA" id="ARBA00023118"/>
    </source>
</evidence>
<dbReference type="Proteomes" id="UP000178175">
    <property type="component" value="Unassembled WGS sequence"/>
</dbReference>
<dbReference type="PANTHER" id="PTHR34047">
    <property type="entry name" value="NUCLEAR INTRON MATURASE 1, MITOCHONDRIAL-RELATED"/>
    <property type="match status" value="1"/>
</dbReference>
<evidence type="ECO:0000256" key="4">
    <source>
        <dbReference type="ARBA" id="ARBA00022723"/>
    </source>
</evidence>
<evidence type="ECO:0000313" key="11">
    <source>
        <dbReference type="EMBL" id="OHA95772.1"/>
    </source>
</evidence>
<proteinExistence type="inferred from homology"/>
<comment type="catalytic activity">
    <reaction evidence="9">
        <text>DNA(n) + a 2'-deoxyribonucleoside 5'-triphosphate = DNA(n+1) + diphosphate</text>
        <dbReference type="Rhea" id="RHEA:22508"/>
        <dbReference type="Rhea" id="RHEA-COMP:17339"/>
        <dbReference type="Rhea" id="RHEA-COMP:17340"/>
        <dbReference type="ChEBI" id="CHEBI:33019"/>
        <dbReference type="ChEBI" id="CHEBI:61560"/>
        <dbReference type="ChEBI" id="CHEBI:173112"/>
        <dbReference type="EC" id="2.7.7.49"/>
    </reaction>
</comment>
<keyword evidence="6" id="KW-0695">RNA-directed DNA polymerase</keyword>
<dbReference type="AlphaFoldDB" id="A0A1G2TF18"/>
<evidence type="ECO:0000256" key="3">
    <source>
        <dbReference type="ARBA" id="ARBA00022695"/>
    </source>
</evidence>
<comment type="similarity">
    <text evidence="8">Belongs to the bacterial reverse transcriptase family.</text>
</comment>
<reference evidence="11 12" key="1">
    <citation type="journal article" date="2016" name="Nat. Commun.">
        <title>Thousands of microbial genomes shed light on interconnected biogeochemical processes in an aquifer system.</title>
        <authorList>
            <person name="Anantharaman K."/>
            <person name="Brown C.T."/>
            <person name="Hug L.A."/>
            <person name="Sharon I."/>
            <person name="Castelle C.J."/>
            <person name="Probst A.J."/>
            <person name="Thomas B.C."/>
            <person name="Singh A."/>
            <person name="Wilkins M.J."/>
            <person name="Karaoz U."/>
            <person name="Brodie E.L."/>
            <person name="Williams K.H."/>
            <person name="Hubbard S.S."/>
            <person name="Banfield J.F."/>
        </authorList>
    </citation>
    <scope>NUCLEOTIDE SEQUENCE [LARGE SCALE GENOMIC DNA]</scope>
</reference>
<evidence type="ECO:0000256" key="9">
    <source>
        <dbReference type="ARBA" id="ARBA00048173"/>
    </source>
</evidence>
<keyword evidence="4" id="KW-0479">Metal-binding</keyword>
<keyword evidence="2" id="KW-0808">Transferase</keyword>
<dbReference type="GO" id="GO:0003723">
    <property type="term" value="F:RNA binding"/>
    <property type="evidence" value="ECO:0007669"/>
    <property type="project" value="InterPro"/>
</dbReference>
<protein>
    <recommendedName>
        <fullName evidence="1">RNA-directed DNA polymerase</fullName>
        <ecNumber evidence="1">2.7.7.49</ecNumber>
    </recommendedName>
</protein>
<name>A0A1G2TF18_9BACT</name>
<comment type="caution">
    <text evidence="11">The sequence shown here is derived from an EMBL/GenBank/DDBJ whole genome shotgun (WGS) entry which is preliminary data.</text>
</comment>
<dbReference type="InterPro" id="IPR000123">
    <property type="entry name" value="Reverse_transcriptase_msDNA"/>
</dbReference>
<dbReference type="InterPro" id="IPR043502">
    <property type="entry name" value="DNA/RNA_pol_sf"/>
</dbReference>
<dbReference type="InterPro" id="IPR000477">
    <property type="entry name" value="RT_dom"/>
</dbReference>